<comment type="subcellular location">
    <subcellularLocation>
        <location evidence="1 10">Cell membrane</location>
        <topology evidence="1 10">Multi-pass membrane protein</topology>
    </subcellularLocation>
</comment>
<evidence type="ECO:0000256" key="9">
    <source>
        <dbReference type="ARBA" id="ARBA00023224"/>
    </source>
</evidence>
<feature type="transmembrane region" description="Helical" evidence="10">
    <location>
        <begin position="302"/>
        <end position="322"/>
    </location>
</feature>
<gene>
    <name evidence="11" type="ORF">QLX08_010470</name>
</gene>
<evidence type="ECO:0000256" key="2">
    <source>
        <dbReference type="ARBA" id="ARBA00022475"/>
    </source>
</evidence>
<dbReference type="GO" id="GO:0007165">
    <property type="term" value="P:signal transduction"/>
    <property type="evidence" value="ECO:0007669"/>
    <property type="project" value="UniProtKB-KW"/>
</dbReference>
<evidence type="ECO:0000313" key="12">
    <source>
        <dbReference type="Proteomes" id="UP001432146"/>
    </source>
</evidence>
<keyword evidence="4 10" id="KW-0812">Transmembrane</keyword>
<evidence type="ECO:0000256" key="6">
    <source>
        <dbReference type="ARBA" id="ARBA00022989"/>
    </source>
</evidence>
<evidence type="ECO:0000256" key="8">
    <source>
        <dbReference type="ARBA" id="ARBA00023170"/>
    </source>
</evidence>
<comment type="similarity">
    <text evidence="10">Belongs to the insect chemoreceptor superfamily. Heteromeric odorant receptor channel (TC 1.A.69) family.</text>
</comment>
<dbReference type="GO" id="GO:0004984">
    <property type="term" value="F:olfactory receptor activity"/>
    <property type="evidence" value="ECO:0007669"/>
    <property type="project" value="InterPro"/>
</dbReference>
<dbReference type="InterPro" id="IPR004117">
    <property type="entry name" value="7tm6_olfct_rcpt"/>
</dbReference>
<evidence type="ECO:0000256" key="4">
    <source>
        <dbReference type="ARBA" id="ARBA00022692"/>
    </source>
</evidence>
<keyword evidence="12" id="KW-1185">Reference proteome</keyword>
<dbReference type="EMBL" id="JAWNGG020000285">
    <property type="protein sequence ID" value="KAK9295115.1"/>
    <property type="molecule type" value="Genomic_DNA"/>
</dbReference>
<keyword evidence="2" id="KW-1003">Cell membrane</keyword>
<comment type="caution">
    <text evidence="11">The sequence shown here is derived from an EMBL/GenBank/DDBJ whole genome shotgun (WGS) entry which is preliminary data.</text>
</comment>
<name>A0AAW0ZBZ9_9HYME</name>
<dbReference type="Pfam" id="PF02949">
    <property type="entry name" value="7tm_6"/>
    <property type="match status" value="1"/>
</dbReference>
<keyword evidence="6 10" id="KW-1133">Transmembrane helix</keyword>
<feature type="transmembrane region" description="Helical" evidence="10">
    <location>
        <begin position="267"/>
        <end position="290"/>
    </location>
</feature>
<proteinExistence type="inferred from homology"/>
<accession>A0AAW0ZBZ9</accession>
<feature type="transmembrane region" description="Helical" evidence="10">
    <location>
        <begin position="176"/>
        <end position="195"/>
    </location>
</feature>
<dbReference type="GO" id="GO:0005886">
    <property type="term" value="C:plasma membrane"/>
    <property type="evidence" value="ECO:0007669"/>
    <property type="project" value="UniProtKB-SubCell"/>
</dbReference>
<evidence type="ECO:0000313" key="11">
    <source>
        <dbReference type="EMBL" id="KAK9295115.1"/>
    </source>
</evidence>
<organism evidence="11 12">
    <name type="scientific">Tetragonisca angustula</name>
    <dbReference type="NCBI Taxonomy" id="166442"/>
    <lineage>
        <taxon>Eukaryota</taxon>
        <taxon>Metazoa</taxon>
        <taxon>Ecdysozoa</taxon>
        <taxon>Arthropoda</taxon>
        <taxon>Hexapoda</taxon>
        <taxon>Insecta</taxon>
        <taxon>Pterygota</taxon>
        <taxon>Neoptera</taxon>
        <taxon>Endopterygota</taxon>
        <taxon>Hymenoptera</taxon>
        <taxon>Apocrita</taxon>
        <taxon>Aculeata</taxon>
        <taxon>Apoidea</taxon>
        <taxon>Anthophila</taxon>
        <taxon>Apidae</taxon>
        <taxon>Tetragonisca</taxon>
    </lineage>
</organism>
<reference evidence="11 12" key="1">
    <citation type="submission" date="2024-05" db="EMBL/GenBank/DDBJ databases">
        <title>The nuclear and mitochondrial genome assemblies of Tetragonisca angustula (Apidae: Meliponini), a tiny yet remarkable pollinator in the Neotropics.</title>
        <authorList>
            <person name="Ferrari R."/>
            <person name="Ricardo P.C."/>
            <person name="Dias F.C."/>
            <person name="Araujo N.S."/>
            <person name="Soares D.O."/>
            <person name="Zhou Q.-S."/>
            <person name="Zhu C.-D."/>
            <person name="Coutinho L."/>
            <person name="Airas M.C."/>
            <person name="Batista T.M."/>
        </authorList>
    </citation>
    <scope>NUCLEOTIDE SEQUENCE [LARGE SCALE GENOMIC DNA]</scope>
    <source>
        <strain evidence="11">ASF017062</strain>
        <tissue evidence="11">Abdomen</tissue>
    </source>
</reference>
<dbReference type="Proteomes" id="UP001432146">
    <property type="component" value="Unassembled WGS sequence"/>
</dbReference>
<feature type="transmembrane region" description="Helical" evidence="10">
    <location>
        <begin position="346"/>
        <end position="369"/>
    </location>
</feature>
<dbReference type="GO" id="GO:0005549">
    <property type="term" value="F:odorant binding"/>
    <property type="evidence" value="ECO:0007669"/>
    <property type="project" value="InterPro"/>
</dbReference>
<dbReference type="PANTHER" id="PTHR21137">
    <property type="entry name" value="ODORANT RECEPTOR"/>
    <property type="match status" value="1"/>
</dbReference>
<keyword evidence="3 10" id="KW-0716">Sensory transduction</keyword>
<evidence type="ECO:0000256" key="1">
    <source>
        <dbReference type="ARBA" id="ARBA00004651"/>
    </source>
</evidence>
<dbReference type="AlphaFoldDB" id="A0AAW0ZBZ9"/>
<keyword evidence="8 10" id="KW-0675">Receptor</keyword>
<keyword evidence="5 10" id="KW-0552">Olfaction</keyword>
<evidence type="ECO:0000256" key="7">
    <source>
        <dbReference type="ARBA" id="ARBA00023136"/>
    </source>
</evidence>
<evidence type="ECO:0000256" key="3">
    <source>
        <dbReference type="ARBA" id="ARBA00022606"/>
    </source>
</evidence>
<protein>
    <recommendedName>
        <fullName evidence="10">Odorant receptor</fullName>
    </recommendedName>
</protein>
<sequence>MDKATMEKKYMTMVKMCGMLCGIWPDQSKLSKYATRMFVYVFASTSFFTQVAYLVRYYSADLLIWQLLFLILTVGTILKHTNYIINNKKYKELLDAIWDDWATNRTKDEFDIMEQYAVKADIFCRIHIGFSFICTVLCFLEPSLMPIILDVILPKNESRDIVYVFPAYYVIDDRKYRTLITVHMACMCFSSFYVFTGCDTSYMFIVQHACGQLAVTGYRLKNAILDLSNVKDPSDMQDESHRRVLHSIRAHQHAINYVKTIDDSHSVYLFVGMIFIIIEFSVTLVKISSYMEISAQYLKDSFFFFCQIVHLGFISLQGQFIVNSNDEVVQSIHDASWYNANKRTQLLFVLVLRSCLNSPTVSAGGLFTMNLESFSKIMKTSFSYFTVLKSV</sequence>
<keyword evidence="9 10" id="KW-0807">Transducer</keyword>
<comment type="caution">
    <text evidence="10">Lacks conserved residue(s) required for the propagation of feature annotation.</text>
</comment>
<dbReference type="PANTHER" id="PTHR21137:SF35">
    <property type="entry name" value="ODORANT RECEPTOR 19A-RELATED"/>
    <property type="match status" value="1"/>
</dbReference>
<feature type="transmembrane region" description="Helical" evidence="10">
    <location>
        <begin position="37"/>
        <end position="56"/>
    </location>
</feature>
<feature type="transmembrane region" description="Helical" evidence="10">
    <location>
        <begin position="62"/>
        <end position="81"/>
    </location>
</feature>
<evidence type="ECO:0000256" key="10">
    <source>
        <dbReference type="RuleBase" id="RU351113"/>
    </source>
</evidence>
<evidence type="ECO:0000256" key="5">
    <source>
        <dbReference type="ARBA" id="ARBA00022725"/>
    </source>
</evidence>
<keyword evidence="7 10" id="KW-0472">Membrane</keyword>